<evidence type="ECO:0000313" key="1">
    <source>
        <dbReference type="EMBL" id="MSU00813.1"/>
    </source>
</evidence>
<protein>
    <submittedName>
        <fullName evidence="1">Uncharacterized protein</fullName>
    </submittedName>
</protein>
<gene>
    <name evidence="1" type="ORF">FYJ83_04940</name>
</gene>
<dbReference type="AlphaFoldDB" id="A0A6N7XTS5"/>
<keyword evidence="2" id="KW-1185">Reference proteome</keyword>
<evidence type="ECO:0000313" key="2">
    <source>
        <dbReference type="Proteomes" id="UP000469523"/>
    </source>
</evidence>
<sequence length="60" mass="7116">MNRREEKRTNSFKNIMADCYCDTRENCTCGIDRTQRTTLAMKWIQPMREQAWSGVRPSSL</sequence>
<dbReference type="EMBL" id="VUNQ01000007">
    <property type="protein sequence ID" value="MSU00813.1"/>
    <property type="molecule type" value="Genomic_DNA"/>
</dbReference>
<comment type="caution">
    <text evidence="1">The sequence shown here is derived from an EMBL/GenBank/DDBJ whole genome shotgun (WGS) entry which is preliminary data.</text>
</comment>
<organism evidence="1 2">
    <name type="scientific">Tissierella pigra</name>
    <dbReference type="NCBI Taxonomy" id="2607614"/>
    <lineage>
        <taxon>Bacteria</taxon>
        <taxon>Bacillati</taxon>
        <taxon>Bacillota</taxon>
        <taxon>Tissierellia</taxon>
        <taxon>Tissierellales</taxon>
        <taxon>Tissierellaceae</taxon>
        <taxon>Tissierella</taxon>
    </lineage>
</organism>
<dbReference type="Proteomes" id="UP000469523">
    <property type="component" value="Unassembled WGS sequence"/>
</dbReference>
<dbReference type="RefSeq" id="WP_154439231.1">
    <property type="nucleotide sequence ID" value="NZ_JAHLPJ010000001.1"/>
</dbReference>
<accession>A0A6N7XTS5</accession>
<name>A0A6N7XTS5_9FIRM</name>
<proteinExistence type="predicted"/>
<reference evidence="1 2" key="1">
    <citation type="submission" date="2019-09" db="EMBL/GenBank/DDBJ databases">
        <title>In-depth cultivation of the pig gut microbiome towards novel bacterial diversity and tailored functional studies.</title>
        <authorList>
            <person name="Wylensek D."/>
            <person name="Hitch T.C.A."/>
            <person name="Clavel T."/>
        </authorList>
    </citation>
    <scope>NUCLEOTIDE SEQUENCE [LARGE SCALE GENOMIC DNA]</scope>
    <source>
        <strain evidence="1 2">WCA3-693-APC-4?</strain>
    </source>
</reference>